<comment type="caution">
    <text evidence="5">The sequence shown here is derived from an EMBL/GenBank/DDBJ whole genome shotgun (WGS) entry which is preliminary data.</text>
</comment>
<dbReference type="SUPFAM" id="SSF52418">
    <property type="entry name" value="Nucleoside phosphorylase/phosphoribosyltransferase catalytic domain"/>
    <property type="match status" value="1"/>
</dbReference>
<dbReference type="Pfam" id="PF02885">
    <property type="entry name" value="Glycos_trans_3N"/>
    <property type="match status" value="1"/>
</dbReference>
<dbReference type="GO" id="GO:0005829">
    <property type="term" value="C:cytosol"/>
    <property type="evidence" value="ECO:0007669"/>
    <property type="project" value="TreeGrafter"/>
</dbReference>
<dbReference type="InterPro" id="IPR017459">
    <property type="entry name" value="Glycosyl_Trfase_fam3_N_dom"/>
</dbReference>
<dbReference type="InterPro" id="IPR005940">
    <property type="entry name" value="Anthranilate_Pribosyl_Tfrase"/>
</dbReference>
<evidence type="ECO:0000256" key="1">
    <source>
        <dbReference type="ARBA" id="ARBA00022676"/>
    </source>
</evidence>
<dbReference type="GO" id="GO:0000162">
    <property type="term" value="P:L-tryptophan biosynthetic process"/>
    <property type="evidence" value="ECO:0007669"/>
    <property type="project" value="InterPro"/>
</dbReference>
<evidence type="ECO:0000313" key="5">
    <source>
        <dbReference type="EMBL" id="PQK11630.1"/>
    </source>
</evidence>
<dbReference type="Gene3D" id="1.20.970.10">
    <property type="entry name" value="Transferase, Pyrimidine Nucleoside Phosphorylase, Chain C"/>
    <property type="match status" value="1"/>
</dbReference>
<dbReference type="PANTHER" id="PTHR43285:SF2">
    <property type="entry name" value="ANTHRANILATE PHOSPHORIBOSYLTRANSFERASE"/>
    <property type="match status" value="1"/>
</dbReference>
<dbReference type="GO" id="GO:0004048">
    <property type="term" value="F:anthranilate phosphoribosyltransferase activity"/>
    <property type="evidence" value="ECO:0007669"/>
    <property type="project" value="InterPro"/>
</dbReference>
<dbReference type="Gene3D" id="3.40.1030.10">
    <property type="entry name" value="Nucleoside phosphorylase/phosphoribosyltransferase catalytic domain"/>
    <property type="match status" value="1"/>
</dbReference>
<dbReference type="PANTHER" id="PTHR43285">
    <property type="entry name" value="ANTHRANILATE PHOSPHORIBOSYLTRANSFERASE"/>
    <property type="match status" value="1"/>
</dbReference>
<dbReference type="Proteomes" id="UP000237441">
    <property type="component" value="Unassembled WGS sequence"/>
</dbReference>
<dbReference type="OrthoDB" id="427800at2759"/>
<feature type="domain" description="Glycosyl transferase family 3" evidence="3">
    <location>
        <begin position="130"/>
        <end position="416"/>
    </location>
</feature>
<feature type="domain" description="Glycosyl transferase family 3 N-terminal" evidence="4">
    <location>
        <begin position="40"/>
        <end position="104"/>
    </location>
</feature>
<proteinExistence type="predicted"/>
<dbReference type="InterPro" id="IPR036320">
    <property type="entry name" value="Glycosyl_Trfase_fam3_N_dom_sf"/>
</dbReference>
<accession>A0A2S7Y667</accession>
<evidence type="ECO:0000256" key="2">
    <source>
        <dbReference type="ARBA" id="ARBA00022679"/>
    </source>
</evidence>
<dbReference type="AlphaFoldDB" id="A0A2S7Y667"/>
<dbReference type="NCBIfam" id="TIGR01245">
    <property type="entry name" value="trpD"/>
    <property type="match status" value="1"/>
</dbReference>
<dbReference type="SUPFAM" id="SSF47648">
    <property type="entry name" value="Nucleoside phosphorylase/phosphoribosyltransferase N-terminal domain"/>
    <property type="match status" value="1"/>
</dbReference>
<evidence type="ECO:0008006" key="7">
    <source>
        <dbReference type="Google" id="ProtNLM"/>
    </source>
</evidence>
<evidence type="ECO:0000259" key="4">
    <source>
        <dbReference type="Pfam" id="PF02885"/>
    </source>
</evidence>
<dbReference type="InterPro" id="IPR000312">
    <property type="entry name" value="Glycosyl_Trfase_fam3"/>
</dbReference>
<reference evidence="5 6" key="1">
    <citation type="submission" date="2016-07" db="EMBL/GenBank/DDBJ databases">
        <title>Comparative genomics of the entomopathogenic fungus Beauveria bassiana.</title>
        <authorList>
            <person name="Valero Jimenez C.A."/>
            <person name="Zwaan B.J."/>
            <person name="Van Kan J.A."/>
            <person name="Takken W."/>
            <person name="Debets A.J."/>
            <person name="Schoustra S.E."/>
            <person name="Koenraadt C.J."/>
        </authorList>
    </citation>
    <scope>NUCLEOTIDE SEQUENCE [LARGE SCALE GENOMIC DNA]</scope>
    <source>
        <strain evidence="5 6">ARSEF 8028</strain>
    </source>
</reference>
<evidence type="ECO:0000259" key="3">
    <source>
        <dbReference type="Pfam" id="PF00591"/>
    </source>
</evidence>
<organism evidence="5 6">
    <name type="scientific">Beauveria bassiana</name>
    <name type="common">White muscardine disease fungus</name>
    <name type="synonym">Tritirachium shiotae</name>
    <dbReference type="NCBI Taxonomy" id="176275"/>
    <lineage>
        <taxon>Eukaryota</taxon>
        <taxon>Fungi</taxon>
        <taxon>Dikarya</taxon>
        <taxon>Ascomycota</taxon>
        <taxon>Pezizomycotina</taxon>
        <taxon>Sordariomycetes</taxon>
        <taxon>Hypocreomycetidae</taxon>
        <taxon>Hypocreales</taxon>
        <taxon>Cordycipitaceae</taxon>
        <taxon>Beauveria</taxon>
    </lineage>
</organism>
<name>A0A2S7Y667_BEABA</name>
<gene>
    <name evidence="5" type="ORF">BB8028_0003g02540</name>
</gene>
<dbReference type="EMBL" id="JRHA01000003">
    <property type="protein sequence ID" value="PQK11630.1"/>
    <property type="molecule type" value="Genomic_DNA"/>
</dbReference>
<keyword evidence="2" id="KW-0808">Transferase</keyword>
<keyword evidence="1" id="KW-0328">Glycosyltransferase</keyword>
<evidence type="ECO:0000313" key="6">
    <source>
        <dbReference type="Proteomes" id="UP000237441"/>
    </source>
</evidence>
<sequence>MSLLKTIFLKSRSSFHTYTTEMPLQKAAASEDLPPVDIKPLLAKMWPNDDRVTADEIADAVSHLFTNQVTPAQTASLLIALHFTQMDFQPEVLAKCAAAMLRAAAPIPVEELNAVISKRGHKEGKYEGGLCDIVGTGGDSHNTFNISTTASIIGSALILVSKHGNKASTSKSGSADLIANMRPRAPVVAAVTPENLAKVYANSNYSFLFAPLFHTGMRYVAPIRKELPWRTIFNNVGPLANPVEDVLECRVIGVGRKDLGPAFAEALRSVGCRKAMIVCGDEDLDELSCAGKSHCWMLKEKTPGGDIYVDYFTVKPSDFGVSSHALTEVSSGMEPEENAMILERILHGKMPDNDPLIEFVLINAAALFVVSGICEADLSSMGVGDDGEVITERGPGGQRWKEGVRRAKWAIHSGEAWKQWSAFVNITNELGA</sequence>
<dbReference type="InterPro" id="IPR035902">
    <property type="entry name" value="Nuc_phospho_transferase"/>
</dbReference>
<dbReference type="Pfam" id="PF00591">
    <property type="entry name" value="Glycos_transf_3"/>
    <property type="match status" value="1"/>
</dbReference>
<protein>
    <recommendedName>
        <fullName evidence="7">Anthranilate phosphoribosyltransferase</fullName>
    </recommendedName>
</protein>